<accession>A0A3A5HAP6</accession>
<dbReference type="InterPro" id="IPR050563">
    <property type="entry name" value="4-hydroxybenzoyl-CoA_TE"/>
</dbReference>
<comment type="caution">
    <text evidence="1">The sequence shown here is derived from an EMBL/GenBank/DDBJ whole genome shotgun (WGS) entry which is preliminary data.</text>
</comment>
<dbReference type="EMBL" id="QYRP01000002">
    <property type="protein sequence ID" value="RJS45110.1"/>
    <property type="molecule type" value="Genomic_DNA"/>
</dbReference>
<dbReference type="Gene3D" id="3.10.129.10">
    <property type="entry name" value="Hotdog Thioesterase"/>
    <property type="match status" value="2"/>
</dbReference>
<dbReference type="GO" id="GO:0047617">
    <property type="term" value="F:fatty acyl-CoA hydrolase activity"/>
    <property type="evidence" value="ECO:0007669"/>
    <property type="project" value="TreeGrafter"/>
</dbReference>
<sequence>MRHTYECQLRWADMDLLGHVNNVTYLDYLQEARIDMLLTHAPEERLTALAEGGQILSHEVQYAAPLTFRLRPVHIDTWVTSVDGDTFTLAHEVYDEPRDEDGARTVYLRARSTLAFFDFELGERRPLTGDDRAVLASFSEDDVLGERAAYTEPRDVDFGDYAIRVRFSDLDAFGVVDEVQYFEFFQEARIDYLTRVWKASGVTMDRAPMVIAQMDVDYLVPITFRTEPFEVRSWISRVGGSSFVIESELRDGQTAYSRARVVLVTFDPVTQKAAPAPEALRELLLAQLP</sequence>
<dbReference type="OrthoDB" id="9799036at2"/>
<organism evidence="1 2">
    <name type="scientific">Nocardioides cavernaquae</name>
    <dbReference type="NCBI Taxonomy" id="2321396"/>
    <lineage>
        <taxon>Bacteria</taxon>
        <taxon>Bacillati</taxon>
        <taxon>Actinomycetota</taxon>
        <taxon>Actinomycetes</taxon>
        <taxon>Propionibacteriales</taxon>
        <taxon>Nocardioidaceae</taxon>
        <taxon>Nocardioides</taxon>
    </lineage>
</organism>
<dbReference type="InterPro" id="IPR029069">
    <property type="entry name" value="HotDog_dom_sf"/>
</dbReference>
<name>A0A3A5HAP6_9ACTN</name>
<dbReference type="RefSeq" id="WP_120059012.1">
    <property type="nucleotide sequence ID" value="NZ_QYRP01000002.1"/>
</dbReference>
<dbReference type="PANTHER" id="PTHR31793">
    <property type="entry name" value="4-HYDROXYBENZOYL-COA THIOESTERASE FAMILY MEMBER"/>
    <property type="match status" value="1"/>
</dbReference>
<keyword evidence="2" id="KW-1185">Reference proteome</keyword>
<dbReference type="PANTHER" id="PTHR31793:SF24">
    <property type="entry name" value="LONG-CHAIN ACYL-COA THIOESTERASE FADM"/>
    <property type="match status" value="1"/>
</dbReference>
<evidence type="ECO:0000313" key="2">
    <source>
        <dbReference type="Proteomes" id="UP000276542"/>
    </source>
</evidence>
<dbReference type="AlphaFoldDB" id="A0A3A5HAP6"/>
<protein>
    <submittedName>
        <fullName evidence="1">Acyl-CoA thioesterase</fullName>
    </submittedName>
</protein>
<dbReference type="Pfam" id="PF13279">
    <property type="entry name" value="4HBT_2"/>
    <property type="match status" value="2"/>
</dbReference>
<gene>
    <name evidence="1" type="ORF">D4739_01855</name>
</gene>
<reference evidence="2" key="1">
    <citation type="submission" date="2018-09" db="EMBL/GenBank/DDBJ databases">
        <authorList>
            <person name="Zhu H."/>
        </authorList>
    </citation>
    <scope>NUCLEOTIDE SEQUENCE [LARGE SCALE GENOMIC DNA]</scope>
    <source>
        <strain evidence="2">K1W22B-1</strain>
    </source>
</reference>
<dbReference type="CDD" id="cd00586">
    <property type="entry name" value="4HBT"/>
    <property type="match status" value="2"/>
</dbReference>
<proteinExistence type="predicted"/>
<dbReference type="SUPFAM" id="SSF54637">
    <property type="entry name" value="Thioesterase/thiol ester dehydrase-isomerase"/>
    <property type="match status" value="2"/>
</dbReference>
<dbReference type="Proteomes" id="UP000276542">
    <property type="component" value="Unassembled WGS sequence"/>
</dbReference>
<evidence type="ECO:0000313" key="1">
    <source>
        <dbReference type="EMBL" id="RJS45110.1"/>
    </source>
</evidence>